<dbReference type="Proteomes" id="UP001596388">
    <property type="component" value="Unassembled WGS sequence"/>
</dbReference>
<protein>
    <recommendedName>
        <fullName evidence="1">Nudix hydrolase domain-containing protein</fullName>
    </recommendedName>
</protein>
<name>A0ABD5X273_9EURY</name>
<evidence type="ECO:0000313" key="3">
    <source>
        <dbReference type="Proteomes" id="UP001596388"/>
    </source>
</evidence>
<accession>A0ABD5X273</accession>
<dbReference type="InterPro" id="IPR000086">
    <property type="entry name" value="NUDIX_hydrolase_dom"/>
</dbReference>
<keyword evidence="3" id="KW-1185">Reference proteome</keyword>
<proteinExistence type="predicted"/>
<evidence type="ECO:0000259" key="1">
    <source>
        <dbReference type="PROSITE" id="PS51462"/>
    </source>
</evidence>
<organism evidence="2 3">
    <name type="scientific">Halobaculum marinum</name>
    <dbReference type="NCBI Taxonomy" id="3031996"/>
    <lineage>
        <taxon>Archaea</taxon>
        <taxon>Methanobacteriati</taxon>
        <taxon>Methanobacteriota</taxon>
        <taxon>Stenosarchaea group</taxon>
        <taxon>Halobacteria</taxon>
        <taxon>Halobacteriales</taxon>
        <taxon>Haloferacaceae</taxon>
        <taxon>Halobaculum</taxon>
    </lineage>
</organism>
<evidence type="ECO:0000313" key="2">
    <source>
        <dbReference type="EMBL" id="MFC7098610.1"/>
    </source>
</evidence>
<dbReference type="EMBL" id="JBHTAG010000003">
    <property type="protein sequence ID" value="MFC7098610.1"/>
    <property type="molecule type" value="Genomic_DNA"/>
</dbReference>
<dbReference type="GeneID" id="79270458"/>
<dbReference type="RefSeq" id="WP_276236851.1">
    <property type="nucleotide sequence ID" value="NZ_CP119989.1"/>
</dbReference>
<dbReference type="AlphaFoldDB" id="A0ABD5X273"/>
<dbReference type="InterPro" id="IPR015797">
    <property type="entry name" value="NUDIX_hydrolase-like_dom_sf"/>
</dbReference>
<sequence length="306" mass="34118">MDPRTAPMPRIRVWCDFSPDGVAPSEISVRWTELATEAWERDTRELLSSALEDRSAESPSETAVNLEAVRGSELLVSPIPFEDYLARQDVLHSREHQSHPDRDERVDRIRSDIHVLSTYNALVTDDYLLLGLRPKTWRGGYPQFSVPGSGYMTTEDLPVGRTGPLAPELLLRETEEELGVEAQDVAVRCLGIFEELGDETDANPALFSVLTTELDRETVSRRWRGAPDADEFAELVWVPLDGRVVEQVLSRAESNGSLPVVIESQLDDAVSEYSLTPKTAMMLYLVGSNLLDVPLEDAVERVVTGK</sequence>
<comment type="caution">
    <text evidence="2">The sequence shown here is derived from an EMBL/GenBank/DDBJ whole genome shotgun (WGS) entry which is preliminary data.</text>
</comment>
<feature type="domain" description="Nudix hydrolase" evidence="1">
    <location>
        <begin position="113"/>
        <end position="263"/>
    </location>
</feature>
<reference evidence="2 3" key="1">
    <citation type="journal article" date="2019" name="Int. J. Syst. Evol. Microbiol.">
        <title>The Global Catalogue of Microorganisms (GCM) 10K type strain sequencing project: providing services to taxonomists for standard genome sequencing and annotation.</title>
        <authorList>
            <consortium name="The Broad Institute Genomics Platform"/>
            <consortium name="The Broad Institute Genome Sequencing Center for Infectious Disease"/>
            <person name="Wu L."/>
            <person name="Ma J."/>
        </authorList>
    </citation>
    <scope>NUCLEOTIDE SEQUENCE [LARGE SCALE GENOMIC DNA]</scope>
    <source>
        <strain evidence="2 3">DT55</strain>
    </source>
</reference>
<dbReference type="Gene3D" id="3.90.79.10">
    <property type="entry name" value="Nucleoside Triphosphate Pyrophosphohydrolase"/>
    <property type="match status" value="1"/>
</dbReference>
<dbReference type="SUPFAM" id="SSF55811">
    <property type="entry name" value="Nudix"/>
    <property type="match status" value="1"/>
</dbReference>
<gene>
    <name evidence="2" type="ORF">ACFQKD_14985</name>
</gene>
<dbReference type="PROSITE" id="PS51462">
    <property type="entry name" value="NUDIX"/>
    <property type="match status" value="1"/>
</dbReference>